<gene>
    <name evidence="3" type="ORF">BJ878DRAFT_518323</name>
</gene>
<dbReference type="EMBL" id="MU254139">
    <property type="protein sequence ID" value="KAG9241918.1"/>
    <property type="molecule type" value="Genomic_DNA"/>
</dbReference>
<evidence type="ECO:0000256" key="1">
    <source>
        <dbReference type="SAM" id="Phobius"/>
    </source>
</evidence>
<feature type="domain" description="AB hydrolase-1" evidence="2">
    <location>
        <begin position="129"/>
        <end position="284"/>
    </location>
</feature>
<sequence length="391" mass="43190">MLSCLHYIVARATWTLVLAISIYSIAVLLMTSSMIQREVLFLSRLQAWWLDLNNPEQFGFARNQVTPFNFTTPDNETLYAWHIMPLGLYARYKSALCQKPTGFVDDITHSLPFRLLIDNPDSRLIINFHGNAGDVGQGWRTDSYRALTDSTSNIHILTVDYRGFGLSTGVPSEKGVIIDAITTIKWAIDVAKIPTSRIVILGHSLGTAVATAAVEHYAQQGVDFAGTVLVAPFSNMENVFSTYTIAGLIPVLSPLALHPAAQKWLLSGLTGQWASDERIASLVRLSKRLRLFIIHSMNDCTIPWHHSNSLFAAAANATVEGGMEMDLLLKMKARSTINIGNGFTSIWKAESDKIITQKVVEYGHHSRILTYAPVVLAVRGAFGIDVDETFP</sequence>
<dbReference type="Proteomes" id="UP000887226">
    <property type="component" value="Unassembled WGS sequence"/>
</dbReference>
<dbReference type="SUPFAM" id="SSF53474">
    <property type="entry name" value="alpha/beta-Hydrolases"/>
    <property type="match status" value="1"/>
</dbReference>
<keyword evidence="1" id="KW-1133">Transmembrane helix</keyword>
<comment type="caution">
    <text evidence="3">The sequence shown here is derived from an EMBL/GenBank/DDBJ whole genome shotgun (WGS) entry which is preliminary data.</text>
</comment>
<organism evidence="3 4">
    <name type="scientific">Calycina marina</name>
    <dbReference type="NCBI Taxonomy" id="1763456"/>
    <lineage>
        <taxon>Eukaryota</taxon>
        <taxon>Fungi</taxon>
        <taxon>Dikarya</taxon>
        <taxon>Ascomycota</taxon>
        <taxon>Pezizomycotina</taxon>
        <taxon>Leotiomycetes</taxon>
        <taxon>Helotiales</taxon>
        <taxon>Pezizellaceae</taxon>
        <taxon>Calycina</taxon>
    </lineage>
</organism>
<feature type="transmembrane region" description="Helical" evidence="1">
    <location>
        <begin position="12"/>
        <end position="35"/>
    </location>
</feature>
<dbReference type="PANTHER" id="PTHR12277:SF81">
    <property type="entry name" value="PROTEIN ABHD13"/>
    <property type="match status" value="1"/>
</dbReference>
<dbReference type="AlphaFoldDB" id="A0A9P8CCE9"/>
<dbReference type="Pfam" id="PF12697">
    <property type="entry name" value="Abhydrolase_6"/>
    <property type="match status" value="1"/>
</dbReference>
<proteinExistence type="predicted"/>
<dbReference type="PANTHER" id="PTHR12277">
    <property type="entry name" value="ALPHA/BETA HYDROLASE DOMAIN-CONTAINING PROTEIN"/>
    <property type="match status" value="1"/>
</dbReference>
<dbReference type="Gene3D" id="3.40.50.1820">
    <property type="entry name" value="alpha/beta hydrolase"/>
    <property type="match status" value="1"/>
</dbReference>
<keyword evidence="1" id="KW-0812">Transmembrane</keyword>
<accession>A0A9P8CCE9</accession>
<protein>
    <submittedName>
        <fullName evidence="3">Alpha/Beta hydrolase protein</fullName>
    </submittedName>
</protein>
<reference evidence="3" key="1">
    <citation type="journal article" date="2021" name="IMA Fungus">
        <title>Genomic characterization of three marine fungi, including Emericellopsis atlantica sp. nov. with signatures of a generalist lifestyle and marine biomass degradation.</title>
        <authorList>
            <person name="Hagestad O.C."/>
            <person name="Hou L."/>
            <person name="Andersen J.H."/>
            <person name="Hansen E.H."/>
            <person name="Altermark B."/>
            <person name="Li C."/>
            <person name="Kuhnert E."/>
            <person name="Cox R.J."/>
            <person name="Crous P.W."/>
            <person name="Spatafora J.W."/>
            <person name="Lail K."/>
            <person name="Amirebrahimi M."/>
            <person name="Lipzen A."/>
            <person name="Pangilinan J."/>
            <person name="Andreopoulos W."/>
            <person name="Hayes R.D."/>
            <person name="Ng V."/>
            <person name="Grigoriev I.V."/>
            <person name="Jackson S.A."/>
            <person name="Sutton T.D.S."/>
            <person name="Dobson A.D.W."/>
            <person name="Rama T."/>
        </authorList>
    </citation>
    <scope>NUCLEOTIDE SEQUENCE</scope>
    <source>
        <strain evidence="3">TRa3180A</strain>
    </source>
</reference>
<dbReference type="OrthoDB" id="446723at2759"/>
<keyword evidence="1" id="KW-0472">Membrane</keyword>
<keyword evidence="4" id="KW-1185">Reference proteome</keyword>
<evidence type="ECO:0000259" key="2">
    <source>
        <dbReference type="Pfam" id="PF12697"/>
    </source>
</evidence>
<dbReference type="InterPro" id="IPR000073">
    <property type="entry name" value="AB_hydrolase_1"/>
</dbReference>
<name>A0A9P8CCE9_9HELO</name>
<evidence type="ECO:0000313" key="4">
    <source>
        <dbReference type="Proteomes" id="UP000887226"/>
    </source>
</evidence>
<dbReference type="GO" id="GO:0016787">
    <property type="term" value="F:hydrolase activity"/>
    <property type="evidence" value="ECO:0007669"/>
    <property type="project" value="UniProtKB-KW"/>
</dbReference>
<evidence type="ECO:0000313" key="3">
    <source>
        <dbReference type="EMBL" id="KAG9241918.1"/>
    </source>
</evidence>
<dbReference type="InterPro" id="IPR029058">
    <property type="entry name" value="AB_hydrolase_fold"/>
</dbReference>
<keyword evidence="3" id="KW-0378">Hydrolase</keyword>